<evidence type="ECO:0008006" key="3">
    <source>
        <dbReference type="Google" id="ProtNLM"/>
    </source>
</evidence>
<reference evidence="2" key="1">
    <citation type="journal article" date="2013" name="Genome Announc.">
        <title>Draft genome sequence of Pseudozyma brasiliensis sp. nov. strain GHG001, a high producer of endo-1,4-xylanase isolated from an insect pest of sugarcane.</title>
        <authorList>
            <person name="Oliveira J.V.D.C."/>
            <person name="dos Santos R.A.C."/>
            <person name="Borges T.A."/>
            <person name="Riano-Pachon D.M."/>
            <person name="Goldman G.H."/>
        </authorList>
    </citation>
    <scope>NUCLEOTIDE SEQUENCE [LARGE SCALE GENOMIC DNA]</scope>
    <source>
        <strain evidence="2">GHG001</strain>
    </source>
</reference>
<dbReference type="EMBL" id="KI545873">
    <property type="protein sequence ID" value="EST06232.1"/>
    <property type="molecule type" value="Genomic_DNA"/>
</dbReference>
<dbReference type="OMA" id="PQTAWLN"/>
<keyword evidence="2" id="KW-1185">Reference proteome</keyword>
<dbReference type="RefSeq" id="XP_016291221.1">
    <property type="nucleotide sequence ID" value="XM_016437687.1"/>
</dbReference>
<accession>V5GJU5</accession>
<dbReference type="Gene3D" id="3.40.50.720">
    <property type="entry name" value="NAD(P)-binding Rossmann-like Domain"/>
    <property type="match status" value="1"/>
</dbReference>
<dbReference type="PANTHER" id="PTHR43245">
    <property type="entry name" value="BIFUNCTIONAL POLYMYXIN RESISTANCE PROTEIN ARNA"/>
    <property type="match status" value="1"/>
</dbReference>
<dbReference type="InterPro" id="IPR050177">
    <property type="entry name" value="Lipid_A_modif_metabolic_enz"/>
</dbReference>
<sequence length="428" mass="47797">MSTALPAEVSVLILGGTKHHSRPLLKWLIDPSKDADRSGVKISHVRLADKYLVSNGTSTTYVEPDFWTVLQDPRVEYRQVNLNVESNLSKTYDIPNGGSYDMVFDFTGEGIGQPELPEEVLMERTAKLARSVAAESARRNVKAHVRDTITFLTVDVNAAPIKESDVVKPKTARAYWWYEAERAAASVPDLPLAITRSAEVVGPYVLSGSIPSRFAFGFLYRHLKEPLKFLWGPDLRLHTIHVEDWCPAMWAIASWVASRSRSSADDLAGESLPPVRMKDKLQDTLREKVSDCCSRTETPRAPLFHLVDDTDFNQGTLINIIRETYGIEAGFVNPLVNAWARLNLQSVAEDINEKHVNAIEGIVKETGIQDVLSGWLDTELLANQSIALDGTKIKRVLGWGPKIKVDGQRLEEVLDALRALNQFPPRDY</sequence>
<dbReference type="InterPro" id="IPR036291">
    <property type="entry name" value="NAD(P)-bd_dom_sf"/>
</dbReference>
<protein>
    <recommendedName>
        <fullName evidence="3">NAD-dependent epimerase/dehydratase domain-containing protein</fullName>
    </recommendedName>
</protein>
<organism evidence="1 2">
    <name type="scientific">Kalmanozyma brasiliensis (strain GHG001)</name>
    <name type="common">Yeast</name>
    <name type="synonym">Pseudozyma brasiliensis</name>
    <dbReference type="NCBI Taxonomy" id="1365824"/>
    <lineage>
        <taxon>Eukaryota</taxon>
        <taxon>Fungi</taxon>
        <taxon>Dikarya</taxon>
        <taxon>Basidiomycota</taxon>
        <taxon>Ustilaginomycotina</taxon>
        <taxon>Ustilaginomycetes</taxon>
        <taxon>Ustilaginales</taxon>
        <taxon>Ustilaginaceae</taxon>
        <taxon>Kalmanozyma</taxon>
    </lineage>
</organism>
<dbReference type="STRING" id="1365824.V5GJU5"/>
<evidence type="ECO:0000313" key="1">
    <source>
        <dbReference type="EMBL" id="EST06232.1"/>
    </source>
</evidence>
<dbReference type="Proteomes" id="UP000019377">
    <property type="component" value="Unassembled WGS sequence"/>
</dbReference>
<dbReference type="OrthoDB" id="16464at2759"/>
<proteinExistence type="predicted"/>
<dbReference type="PANTHER" id="PTHR43245:SF11">
    <property type="entry name" value="LD23561P"/>
    <property type="match status" value="1"/>
</dbReference>
<dbReference type="SUPFAM" id="SSF51735">
    <property type="entry name" value="NAD(P)-binding Rossmann-fold domains"/>
    <property type="match status" value="1"/>
</dbReference>
<evidence type="ECO:0000313" key="2">
    <source>
        <dbReference type="Proteomes" id="UP000019377"/>
    </source>
</evidence>
<dbReference type="GeneID" id="27420365"/>
<name>V5GJU5_KALBG</name>
<gene>
    <name evidence="1" type="ORF">PSEUBRA_SCAF3g03750</name>
</gene>
<dbReference type="eggNOG" id="KOG1430">
    <property type="taxonomic scope" value="Eukaryota"/>
</dbReference>
<dbReference type="HOGENOM" id="CLU_045030_0_0_1"/>
<dbReference type="AlphaFoldDB" id="V5GJU5"/>